<protein>
    <submittedName>
        <fullName evidence="1">Uncharacterized protein</fullName>
    </submittedName>
</protein>
<reference evidence="1" key="1">
    <citation type="submission" date="2021-03" db="EMBL/GenBank/DDBJ databases">
        <title>Genomic Encyclopedia of Type Strains, Phase IV (KMG-IV): sequencing the most valuable type-strain genomes for metagenomic binning, comparative biology and taxonomic classification.</title>
        <authorList>
            <person name="Goeker M."/>
        </authorList>
    </citation>
    <scope>NUCLEOTIDE SEQUENCE</scope>
    <source>
        <strain evidence="1">DSM 18131</strain>
    </source>
</reference>
<sequence length="150" mass="17613">MRTMTGNWFATVIASAVLMTSAAPSQAFMPAPPRVERQVERLSDATEIQYRRPGYERRGGYYYYNGYRGYNYRRPGYRYYDGWWYPMAAFGTGVIVGGAIAQPPRYERPAPAYGSRHVQWCYDRYRSYRAYDNTYQPYGAPRRQCYSPYS</sequence>
<accession>A0ACC5SPD3</accession>
<name>A0ACC5SPD3_ENSAD</name>
<evidence type="ECO:0000313" key="2">
    <source>
        <dbReference type="Proteomes" id="UP000823773"/>
    </source>
</evidence>
<evidence type="ECO:0000313" key="1">
    <source>
        <dbReference type="EMBL" id="MBP1870594.1"/>
    </source>
</evidence>
<organism evidence="1 2">
    <name type="scientific">Ensifer adhaerens</name>
    <name type="common">Sinorhizobium morelense</name>
    <dbReference type="NCBI Taxonomy" id="106592"/>
    <lineage>
        <taxon>Bacteria</taxon>
        <taxon>Pseudomonadati</taxon>
        <taxon>Pseudomonadota</taxon>
        <taxon>Alphaproteobacteria</taxon>
        <taxon>Hyphomicrobiales</taxon>
        <taxon>Rhizobiaceae</taxon>
        <taxon>Sinorhizobium/Ensifer group</taxon>
        <taxon>Ensifer</taxon>
    </lineage>
</organism>
<dbReference type="Proteomes" id="UP000823773">
    <property type="component" value="Unassembled WGS sequence"/>
</dbReference>
<keyword evidence="2" id="KW-1185">Reference proteome</keyword>
<dbReference type="EMBL" id="JAGGJR010000001">
    <property type="protein sequence ID" value="MBP1870594.1"/>
    <property type="molecule type" value="Genomic_DNA"/>
</dbReference>
<proteinExistence type="predicted"/>
<gene>
    <name evidence="1" type="ORF">J2Z19_000291</name>
</gene>
<comment type="caution">
    <text evidence="1">The sequence shown here is derived from an EMBL/GenBank/DDBJ whole genome shotgun (WGS) entry which is preliminary data.</text>
</comment>